<dbReference type="STRING" id="3880.A0A072TGG5"/>
<dbReference type="GO" id="GO:0035267">
    <property type="term" value="C:NuA4 histone acetyltransferase complex"/>
    <property type="evidence" value="ECO:0007669"/>
    <property type="project" value="InterPro"/>
</dbReference>
<reference evidence="2 4" key="1">
    <citation type="journal article" date="2011" name="Nature">
        <title>The Medicago genome provides insight into the evolution of rhizobial symbioses.</title>
        <authorList>
            <person name="Young N.D."/>
            <person name="Debelle F."/>
            <person name="Oldroyd G.E."/>
            <person name="Geurts R."/>
            <person name="Cannon S.B."/>
            <person name="Udvardi M.K."/>
            <person name="Benedito V.A."/>
            <person name="Mayer K.F."/>
            <person name="Gouzy J."/>
            <person name="Schoof H."/>
            <person name="Van de Peer Y."/>
            <person name="Proost S."/>
            <person name="Cook D.R."/>
            <person name="Meyers B.C."/>
            <person name="Spannagl M."/>
            <person name="Cheung F."/>
            <person name="De Mita S."/>
            <person name="Krishnakumar V."/>
            <person name="Gundlach H."/>
            <person name="Zhou S."/>
            <person name="Mudge J."/>
            <person name="Bharti A.K."/>
            <person name="Murray J.D."/>
            <person name="Naoumkina M.A."/>
            <person name="Rosen B."/>
            <person name="Silverstein K.A."/>
            <person name="Tang H."/>
            <person name="Rombauts S."/>
            <person name="Zhao P.X."/>
            <person name="Zhou P."/>
            <person name="Barbe V."/>
            <person name="Bardou P."/>
            <person name="Bechner M."/>
            <person name="Bellec A."/>
            <person name="Berger A."/>
            <person name="Berges H."/>
            <person name="Bidwell S."/>
            <person name="Bisseling T."/>
            <person name="Choisne N."/>
            <person name="Couloux A."/>
            <person name="Denny R."/>
            <person name="Deshpande S."/>
            <person name="Dai X."/>
            <person name="Doyle J.J."/>
            <person name="Dudez A.M."/>
            <person name="Farmer A.D."/>
            <person name="Fouteau S."/>
            <person name="Franken C."/>
            <person name="Gibelin C."/>
            <person name="Gish J."/>
            <person name="Goldstein S."/>
            <person name="Gonzalez A.J."/>
            <person name="Green P.J."/>
            <person name="Hallab A."/>
            <person name="Hartog M."/>
            <person name="Hua A."/>
            <person name="Humphray S.J."/>
            <person name="Jeong D.H."/>
            <person name="Jing Y."/>
            <person name="Jocker A."/>
            <person name="Kenton S.M."/>
            <person name="Kim D.J."/>
            <person name="Klee K."/>
            <person name="Lai H."/>
            <person name="Lang C."/>
            <person name="Lin S."/>
            <person name="Macmil S.L."/>
            <person name="Magdelenat G."/>
            <person name="Matthews L."/>
            <person name="McCorrison J."/>
            <person name="Monaghan E.L."/>
            <person name="Mun J.H."/>
            <person name="Najar F.Z."/>
            <person name="Nicholson C."/>
            <person name="Noirot C."/>
            <person name="O'Bleness M."/>
            <person name="Paule C.R."/>
            <person name="Poulain J."/>
            <person name="Prion F."/>
            <person name="Qin B."/>
            <person name="Qu C."/>
            <person name="Retzel E.F."/>
            <person name="Riddle C."/>
            <person name="Sallet E."/>
            <person name="Samain S."/>
            <person name="Samson N."/>
            <person name="Sanders I."/>
            <person name="Saurat O."/>
            <person name="Scarpelli C."/>
            <person name="Schiex T."/>
            <person name="Segurens B."/>
            <person name="Severin A.J."/>
            <person name="Sherrier D.J."/>
            <person name="Shi R."/>
            <person name="Sims S."/>
            <person name="Singer S.R."/>
            <person name="Sinharoy S."/>
            <person name="Sterck L."/>
            <person name="Viollet A."/>
            <person name="Wang B.B."/>
            <person name="Wang K."/>
            <person name="Wang M."/>
            <person name="Wang X."/>
            <person name="Warfsmann J."/>
            <person name="Weissenbach J."/>
            <person name="White D.D."/>
            <person name="White J.D."/>
            <person name="Wiley G.B."/>
            <person name="Wincker P."/>
            <person name="Xing Y."/>
            <person name="Yang L."/>
            <person name="Yao Z."/>
            <person name="Ying F."/>
            <person name="Zhai J."/>
            <person name="Zhou L."/>
            <person name="Zuber A."/>
            <person name="Denarie J."/>
            <person name="Dixon R.A."/>
            <person name="May G.D."/>
            <person name="Schwartz D.C."/>
            <person name="Rogers J."/>
            <person name="Quetier F."/>
            <person name="Town C.D."/>
            <person name="Roe B.A."/>
        </authorList>
    </citation>
    <scope>NUCLEOTIDE SEQUENCE [LARGE SCALE GENOMIC DNA]</scope>
    <source>
        <strain evidence="2">A17</strain>
        <strain evidence="3 4">cv. Jemalong A17</strain>
    </source>
</reference>
<dbReference type="InterPro" id="IPR044798">
    <property type="entry name" value="EAF1A/B"/>
</dbReference>
<evidence type="ECO:0000313" key="2">
    <source>
        <dbReference type="EMBL" id="KEH16078.1"/>
    </source>
</evidence>
<name>A0A072TGG5_MEDTR</name>
<proteinExistence type="predicted"/>
<dbReference type="GO" id="GO:0003677">
    <property type="term" value="F:DNA binding"/>
    <property type="evidence" value="ECO:0007669"/>
    <property type="project" value="UniProtKB-KW"/>
</dbReference>
<feature type="region of interest" description="Disordered" evidence="1">
    <location>
        <begin position="201"/>
        <end position="251"/>
    </location>
</feature>
<gene>
    <name evidence="2" type="ORF">MTR_0340s0020</name>
</gene>
<reference evidence="3" key="3">
    <citation type="submission" date="2015-06" db="UniProtKB">
        <authorList>
            <consortium name="EnsemblPlants"/>
        </authorList>
    </citation>
    <scope>IDENTIFICATION</scope>
    <source>
        <strain evidence="3">cv. Jemalong A17</strain>
    </source>
</reference>
<evidence type="ECO:0000313" key="4">
    <source>
        <dbReference type="Proteomes" id="UP000002051"/>
    </source>
</evidence>
<evidence type="ECO:0000256" key="1">
    <source>
        <dbReference type="SAM" id="MobiDB-lite"/>
    </source>
</evidence>
<keyword evidence="2" id="KW-0238">DNA-binding</keyword>
<dbReference type="Proteomes" id="UP000002051">
    <property type="component" value="Unassembled WGS sequence"/>
</dbReference>
<dbReference type="EMBL" id="KL403065">
    <property type="protein sequence ID" value="KEH16078.1"/>
    <property type="molecule type" value="Genomic_DNA"/>
</dbReference>
<organism evidence="2 4">
    <name type="scientific">Medicago truncatula</name>
    <name type="common">Barrel medic</name>
    <name type="synonym">Medicago tribuloides</name>
    <dbReference type="NCBI Taxonomy" id="3880"/>
    <lineage>
        <taxon>Eukaryota</taxon>
        <taxon>Viridiplantae</taxon>
        <taxon>Streptophyta</taxon>
        <taxon>Embryophyta</taxon>
        <taxon>Tracheophyta</taxon>
        <taxon>Spermatophyta</taxon>
        <taxon>Magnoliopsida</taxon>
        <taxon>eudicotyledons</taxon>
        <taxon>Gunneridae</taxon>
        <taxon>Pentapetalae</taxon>
        <taxon>rosids</taxon>
        <taxon>fabids</taxon>
        <taxon>Fabales</taxon>
        <taxon>Fabaceae</taxon>
        <taxon>Papilionoideae</taxon>
        <taxon>50 kb inversion clade</taxon>
        <taxon>NPAAA clade</taxon>
        <taxon>Hologalegina</taxon>
        <taxon>IRL clade</taxon>
        <taxon>Trifolieae</taxon>
        <taxon>Medicago</taxon>
    </lineage>
</organism>
<evidence type="ECO:0000313" key="3">
    <source>
        <dbReference type="EnsemblPlants" id="KEH16078"/>
    </source>
</evidence>
<sequence length="428" mass="46729">MVTLSTARPGPPSINEPNTADNLLLFDGENELPEGEKRSLHSYKRNKIAPSEQSSQIGGGQNAKETEESAIFTSYTRRNRSRPNHDKRIAMYHLFLSQSLPVQMERYLLKIQQQIVLVLALDNESVGLQARQTNNVSASVAADKLDITLNRNFKEDQRIVPSQDDTVQDPLVLESGKASADGERNPGASGELELSPCVAAAQPGNESYPSQTNGFGTIKVDRKSSPAKDQNSSVAAGLKSVDPEPGCAQTSLARDVNNDTDMCTNTKNADDNENTSEQTLFNKKLRSTGYEAVKEWSETNIDQRGATVKNEHAASFVNHSGCGSIIKNEEDLSTSSSCTPNKLKDSSSFRGVHDNENTVLKADKEDDNCERLKLSKDVSISANPHSNKADKVTTAVSDCQPCSPLHLKLADKAREDSILERGSYYRGI</sequence>
<dbReference type="PANTHER" id="PTHR46774">
    <property type="entry name" value="CHROMATIN MODIFICATION-RELATED PROTEIN EAF1 A-RELATED"/>
    <property type="match status" value="1"/>
</dbReference>
<feature type="compositionally biased region" description="Polar residues" evidence="1">
    <location>
        <begin position="204"/>
        <end position="215"/>
    </location>
</feature>
<accession>A0A072TGG5</accession>
<dbReference type="EnsemblPlants" id="KEH16078">
    <property type="protein sequence ID" value="KEH16078"/>
    <property type="gene ID" value="MTR_0340s0020"/>
</dbReference>
<reference evidence="2 4" key="2">
    <citation type="journal article" date="2014" name="BMC Genomics">
        <title>An improved genome release (version Mt4.0) for the model legume Medicago truncatula.</title>
        <authorList>
            <person name="Tang H."/>
            <person name="Krishnakumar V."/>
            <person name="Bidwell S."/>
            <person name="Rosen B."/>
            <person name="Chan A."/>
            <person name="Zhou S."/>
            <person name="Gentzbittel L."/>
            <person name="Childs K.L."/>
            <person name="Yandell M."/>
            <person name="Gundlach H."/>
            <person name="Mayer K.F."/>
            <person name="Schwartz D.C."/>
            <person name="Town C.D."/>
        </authorList>
    </citation>
    <scope>GENOME REANNOTATION</scope>
    <source>
        <strain evidence="2">A17</strain>
        <strain evidence="3 4">cv. Jemalong A17</strain>
    </source>
</reference>
<dbReference type="HOGENOM" id="CLU_641541_0_0_1"/>
<feature type="region of interest" description="Disordered" evidence="1">
    <location>
        <begin position="1"/>
        <end position="69"/>
    </location>
</feature>
<dbReference type="AlphaFoldDB" id="A0A072TGG5"/>
<dbReference type="PANTHER" id="PTHR46774:SF3">
    <property type="entry name" value="CHROMATIN MODIFICATION-RELATED PROTEIN EAF1 A-RELATED"/>
    <property type="match status" value="1"/>
</dbReference>
<protein>
    <submittedName>
        <fullName evidence="2">DNA-binding protein, putative</fullName>
    </submittedName>
</protein>
<keyword evidence="4" id="KW-1185">Reference proteome</keyword>